<comment type="caution">
    <text evidence="1">The sequence shown here is derived from an EMBL/GenBank/DDBJ whole genome shotgun (WGS) entry which is preliminary data.</text>
</comment>
<dbReference type="InterPro" id="IPR011050">
    <property type="entry name" value="Pectin_lyase_fold/virulence"/>
</dbReference>
<dbReference type="InterPro" id="IPR011047">
    <property type="entry name" value="Quinoprotein_ADH-like_sf"/>
</dbReference>
<dbReference type="InterPro" id="IPR013211">
    <property type="entry name" value="LVIVD"/>
</dbReference>
<proteinExistence type="predicted"/>
<dbReference type="SUPFAM" id="SSF50998">
    <property type="entry name" value="Quinoprotein alcohol dehydrogenase-like"/>
    <property type="match status" value="1"/>
</dbReference>
<dbReference type="Pfam" id="PF08309">
    <property type="entry name" value="LVIVD"/>
    <property type="match status" value="5"/>
</dbReference>
<evidence type="ECO:0000313" key="1">
    <source>
        <dbReference type="EMBL" id="MPM23843.1"/>
    </source>
</evidence>
<gene>
    <name evidence="1" type="ORF">SDC9_70320</name>
</gene>
<sequence length="1172" mass="123380">MTGQFGGTTKAMYRDGDRLYLGSGLHVLVLNVADPEAIEVMGTSPLLPQFIESISGDEEGHLFVSCGSGGLVILNVSNSSAPTISGYLDTMGYTENATPFGRYVILADGPQGVQIADVSDVQNPTVVSEAYSLAYVYDIAIKGTTVYAAGGGSGLFTIDLSDPKKPVEAGLIQLNGCQYDAEIVNERLYLAGAWGGVSAFDIGEPLSPKLVNNTETTGWAMALENADDDLLVLDGADGAMLYDLSSSYPELLSTFTLFGFVGSGAMEGNTVFLLDEEFGLVSVDYSDKLAPELLCRWMPLTEARRLTVNDTTAYVAGGLSGMHVIDLSDVGNPQEAFWYNTDGGYVNTVLVSGNKAYASIHLDTRNPLVIFDISNPLQPKELGRVLNDEAVYGSAFRSFALGDEAAYIAGERTALTVDIRDSAHPKMTSRIDLGSESNSGVTQNDLFVTGSRLQIYDVSDPQNLKLISSLDNNSSGEAVAFLDDTTVLCSGEPGIWIVDTSDSLNPKKIGEFTMSGSPMGITMDGTTAYISALGNGIYIVDFSDINNPVLIETIHTLGDANSCYLNGNQLIVADSIAGMTIFERVSSASNADVAPTGTKGYALTLLTGEDRQTTPYTPPDEMTTPNTAHEYVITTAADSGDGSLRNALEHLQPNTTITFDTTVFSPKKPATIALESALPEIENDYLSLDASNAGVILDGSHLSEGNGLTVRASHCTVMGLQIVNFPGNGIQGDGNWNQFGGSRANGAGPIGQGNLASGNGICGIVTGGWYTKVLGNLVGTDITGTQAYPNYDGIFVTDWGFYVTVGSTNPDERNIASGNNSINMDSWGDHTSIIGNIIGLDITGTKVVKYDSESNLTLENTAKNTIVGGTTLEERNIISGAQSGVTFSDTTSYQNAVIGNYIGTDISGTKAVANRSGGGIWACSHHRIGGNAEGEGNLISGNENAGTGLSGYGCSDNFILGNRIGVDAKGNSLPNGTGIDVNTGQRHGTIGGYTPAEGNLVVGGSISMRITGRGIKDCYIAGNSVINPGNLMVYLEDGASDCFIQNNTFGENNSNAVRVDYGTGNIIRTNTFLGEKPWDLILLLEDGNTGLPAPVITLAEAENISGTTCAFGRVEVYLFNKTGIVSLGFSQADENGEFRFSNNESLSGKQVTLLVTDRLNNTSAFTQPCTVS</sequence>
<dbReference type="AlphaFoldDB" id="A0A644YBB2"/>
<reference evidence="1" key="1">
    <citation type="submission" date="2019-08" db="EMBL/GenBank/DDBJ databases">
        <authorList>
            <person name="Kucharzyk K."/>
            <person name="Murdoch R.W."/>
            <person name="Higgins S."/>
            <person name="Loffler F."/>
        </authorList>
    </citation>
    <scope>NUCLEOTIDE SEQUENCE</scope>
</reference>
<name>A0A644YBB2_9ZZZZ</name>
<protein>
    <submittedName>
        <fullName evidence="1">Uncharacterized protein</fullName>
    </submittedName>
</protein>
<dbReference type="SUPFAM" id="SSF101908">
    <property type="entry name" value="Putative isomerase YbhE"/>
    <property type="match status" value="1"/>
</dbReference>
<organism evidence="1">
    <name type="scientific">bioreactor metagenome</name>
    <dbReference type="NCBI Taxonomy" id="1076179"/>
    <lineage>
        <taxon>unclassified sequences</taxon>
        <taxon>metagenomes</taxon>
        <taxon>ecological metagenomes</taxon>
    </lineage>
</organism>
<dbReference type="SUPFAM" id="SSF51126">
    <property type="entry name" value="Pectin lyase-like"/>
    <property type="match status" value="1"/>
</dbReference>
<dbReference type="EMBL" id="VSSQ01004127">
    <property type="protein sequence ID" value="MPM23843.1"/>
    <property type="molecule type" value="Genomic_DNA"/>
</dbReference>
<accession>A0A644YBB2</accession>